<name>A0A842HL22_9BURK</name>
<dbReference type="InterPro" id="IPR025711">
    <property type="entry name" value="PepSY"/>
</dbReference>
<gene>
    <name evidence="2" type="ORF">GTU67_03325</name>
</gene>
<evidence type="ECO:0000313" key="2">
    <source>
        <dbReference type="EMBL" id="MBC2768943.1"/>
    </source>
</evidence>
<sequence length="128" mass="14270">MKLQRLHALGPLKAVRHRWRAVVLSGLLCGLLAFSLVPSVGRADDDQDRARQALLAGKVLPLRVVLDKVESQYPGDPVDIEFEEDDGLYLYEIKLLQSAGNIIKLKVDAQSGEIIRVKGRSIERREAN</sequence>
<evidence type="ECO:0000259" key="1">
    <source>
        <dbReference type="Pfam" id="PF03413"/>
    </source>
</evidence>
<reference evidence="2 3" key="1">
    <citation type="submission" date="2020-08" db="EMBL/GenBank/DDBJ databases">
        <title>Paraeoetvoesia sp. YC-7-48 draft genome sequence.</title>
        <authorList>
            <person name="Yao L."/>
        </authorList>
    </citation>
    <scope>NUCLEOTIDE SEQUENCE [LARGE SCALE GENOMIC DNA]</scope>
    <source>
        <strain evidence="3">YC-7-48</strain>
    </source>
</reference>
<proteinExistence type="predicted"/>
<dbReference type="RefSeq" id="WP_185778756.1">
    <property type="nucleotide sequence ID" value="NZ_JACJUU010000002.1"/>
</dbReference>
<comment type="caution">
    <text evidence="2">The sequence shown here is derived from an EMBL/GenBank/DDBJ whole genome shotgun (WGS) entry which is preliminary data.</text>
</comment>
<dbReference type="AlphaFoldDB" id="A0A842HL22"/>
<keyword evidence="3" id="KW-1185">Reference proteome</keyword>
<evidence type="ECO:0000313" key="3">
    <source>
        <dbReference type="Proteomes" id="UP000545386"/>
    </source>
</evidence>
<protein>
    <submittedName>
        <fullName evidence="2">PepSY domain-containing protein</fullName>
    </submittedName>
</protein>
<dbReference type="Gene3D" id="3.10.450.40">
    <property type="match status" value="1"/>
</dbReference>
<dbReference type="Pfam" id="PF03413">
    <property type="entry name" value="PepSY"/>
    <property type="match status" value="1"/>
</dbReference>
<organism evidence="2 3">
    <name type="scientific">Pusillimonas minor</name>
    <dbReference type="NCBI Taxonomy" id="2697024"/>
    <lineage>
        <taxon>Bacteria</taxon>
        <taxon>Pseudomonadati</taxon>
        <taxon>Pseudomonadota</taxon>
        <taxon>Betaproteobacteria</taxon>
        <taxon>Burkholderiales</taxon>
        <taxon>Alcaligenaceae</taxon>
        <taxon>Pusillimonas</taxon>
    </lineage>
</organism>
<dbReference type="EMBL" id="JACJUU010000002">
    <property type="protein sequence ID" value="MBC2768943.1"/>
    <property type="molecule type" value="Genomic_DNA"/>
</dbReference>
<accession>A0A842HL22</accession>
<dbReference type="Proteomes" id="UP000545386">
    <property type="component" value="Unassembled WGS sequence"/>
</dbReference>
<feature type="domain" description="PepSY" evidence="1">
    <location>
        <begin position="65"/>
        <end position="117"/>
    </location>
</feature>